<dbReference type="AlphaFoldDB" id="A0A6F8YSA5"/>
<dbReference type="GO" id="GO:0042918">
    <property type="term" value="P:alkanesulfonate transmembrane transport"/>
    <property type="evidence" value="ECO:0007669"/>
    <property type="project" value="UniProtKB-ARBA"/>
</dbReference>
<dbReference type="EMBL" id="AP022871">
    <property type="protein sequence ID" value="BCB89027.1"/>
    <property type="molecule type" value="Genomic_DNA"/>
</dbReference>
<keyword evidence="4 7" id="KW-0812">Transmembrane</keyword>
<dbReference type="CDD" id="cd06261">
    <property type="entry name" value="TM_PBP2"/>
    <property type="match status" value="1"/>
</dbReference>
<dbReference type="GO" id="GO:0005886">
    <property type="term" value="C:plasma membrane"/>
    <property type="evidence" value="ECO:0007669"/>
    <property type="project" value="UniProtKB-SubCell"/>
</dbReference>
<feature type="region of interest" description="Disordered" evidence="8">
    <location>
        <begin position="1"/>
        <end position="56"/>
    </location>
</feature>
<accession>A0A6F8YSA5</accession>
<keyword evidence="5 7" id="KW-1133">Transmembrane helix</keyword>
<dbReference type="InterPro" id="IPR000515">
    <property type="entry name" value="MetI-like"/>
</dbReference>
<protein>
    <submittedName>
        <fullName evidence="10">ABC transporter permease</fullName>
    </submittedName>
</protein>
<gene>
    <name evidence="10" type="primary">ssuC_3</name>
    <name evidence="10" type="ORF">Psuf_063400</name>
</gene>
<feature type="transmembrane region" description="Helical" evidence="7">
    <location>
        <begin position="194"/>
        <end position="213"/>
    </location>
</feature>
<feature type="transmembrane region" description="Helical" evidence="7">
    <location>
        <begin position="169"/>
        <end position="188"/>
    </location>
</feature>
<evidence type="ECO:0000256" key="7">
    <source>
        <dbReference type="RuleBase" id="RU363032"/>
    </source>
</evidence>
<feature type="domain" description="ABC transmembrane type-1" evidence="9">
    <location>
        <begin position="128"/>
        <end position="308"/>
    </location>
</feature>
<dbReference type="SUPFAM" id="SSF161098">
    <property type="entry name" value="MetI-like"/>
    <property type="match status" value="1"/>
</dbReference>
<evidence type="ECO:0000313" key="11">
    <source>
        <dbReference type="Proteomes" id="UP000503011"/>
    </source>
</evidence>
<evidence type="ECO:0000259" key="9">
    <source>
        <dbReference type="PROSITE" id="PS50928"/>
    </source>
</evidence>
<evidence type="ECO:0000256" key="1">
    <source>
        <dbReference type="ARBA" id="ARBA00004651"/>
    </source>
</evidence>
<evidence type="ECO:0000256" key="6">
    <source>
        <dbReference type="ARBA" id="ARBA00023136"/>
    </source>
</evidence>
<keyword evidence="11" id="KW-1185">Reference proteome</keyword>
<dbReference type="PROSITE" id="PS50928">
    <property type="entry name" value="ABC_TM1"/>
    <property type="match status" value="1"/>
</dbReference>
<dbReference type="Pfam" id="PF00528">
    <property type="entry name" value="BPD_transp_1"/>
    <property type="match status" value="1"/>
</dbReference>
<dbReference type="InterPro" id="IPR035906">
    <property type="entry name" value="MetI-like_sf"/>
</dbReference>
<feature type="compositionally biased region" description="Basic and acidic residues" evidence="8">
    <location>
        <begin position="19"/>
        <end position="36"/>
    </location>
</feature>
<comment type="subcellular location">
    <subcellularLocation>
        <location evidence="1 7">Cell membrane</location>
        <topology evidence="1 7">Multi-pass membrane protein</topology>
    </subcellularLocation>
</comment>
<evidence type="ECO:0000256" key="3">
    <source>
        <dbReference type="ARBA" id="ARBA00022475"/>
    </source>
</evidence>
<dbReference type="Gene3D" id="1.10.3720.10">
    <property type="entry name" value="MetI-like"/>
    <property type="match status" value="1"/>
</dbReference>
<keyword evidence="6 7" id="KW-0472">Membrane</keyword>
<feature type="transmembrane region" description="Helical" evidence="7">
    <location>
        <begin position="135"/>
        <end position="157"/>
    </location>
</feature>
<keyword evidence="3" id="KW-1003">Cell membrane</keyword>
<organism evidence="10 11">
    <name type="scientific">Phytohabitans suffuscus</name>
    <dbReference type="NCBI Taxonomy" id="624315"/>
    <lineage>
        <taxon>Bacteria</taxon>
        <taxon>Bacillati</taxon>
        <taxon>Actinomycetota</taxon>
        <taxon>Actinomycetes</taxon>
        <taxon>Micromonosporales</taxon>
        <taxon>Micromonosporaceae</taxon>
    </lineage>
</organism>
<reference evidence="10 11" key="1">
    <citation type="submission" date="2020-03" db="EMBL/GenBank/DDBJ databases">
        <title>Whole genome shotgun sequence of Phytohabitans suffuscus NBRC 105367.</title>
        <authorList>
            <person name="Komaki H."/>
            <person name="Tamura T."/>
        </authorList>
    </citation>
    <scope>NUCLEOTIDE SEQUENCE [LARGE SCALE GENOMIC DNA]</scope>
    <source>
        <strain evidence="10 11">NBRC 105367</strain>
    </source>
</reference>
<evidence type="ECO:0000256" key="5">
    <source>
        <dbReference type="ARBA" id="ARBA00022989"/>
    </source>
</evidence>
<dbReference type="Proteomes" id="UP000503011">
    <property type="component" value="Chromosome"/>
</dbReference>
<evidence type="ECO:0000256" key="2">
    <source>
        <dbReference type="ARBA" id="ARBA00022448"/>
    </source>
</evidence>
<sequence length="319" mass="34060">MSERVGAAASGLGRPAVDAGRRGEPPPSAPHERADQPAEAAAVAGPAPPRSLPRRRPVRATGRLWGIRTPVPRGARWTLMALSVTVPLVGWQVLSIVIDGRPDYLPGPVDAVSAGVEMARSGQLLTDAWATVARVLQGFGLAVLVSVPLGILMGSFPAGQALLEPLVGLLRYLPASAFIPLLIIWLGLGEPSKVALLFLAAFFFNTLMTADAVRQVPLSLVDVSYTLGARRGEVLRKVIVPYALPGMIDSIRVNAAASWSFVVVAELIASESGLGYRIVRAQRFNQIDRIFAVLVVIALIGLTIDLLLRLTRDRVGRWV</sequence>
<dbReference type="FunFam" id="1.10.3720.10:FF:000003">
    <property type="entry name" value="Aliphatic sulfonate ABC transporter permease"/>
    <property type="match status" value="1"/>
</dbReference>
<feature type="transmembrane region" description="Helical" evidence="7">
    <location>
        <begin position="290"/>
        <end position="310"/>
    </location>
</feature>
<name>A0A6F8YSA5_9ACTN</name>
<dbReference type="RefSeq" id="WP_173160770.1">
    <property type="nucleotide sequence ID" value="NZ_AP022871.1"/>
</dbReference>
<dbReference type="PANTHER" id="PTHR30151:SF0">
    <property type="entry name" value="ABC TRANSPORTER PERMEASE PROTEIN MJ0413-RELATED"/>
    <property type="match status" value="1"/>
</dbReference>
<dbReference type="PANTHER" id="PTHR30151">
    <property type="entry name" value="ALKANE SULFONATE ABC TRANSPORTER-RELATED, MEMBRANE SUBUNIT"/>
    <property type="match status" value="1"/>
</dbReference>
<comment type="similarity">
    <text evidence="7">Belongs to the binding-protein-dependent transport system permease family.</text>
</comment>
<dbReference type="KEGG" id="psuu:Psuf_063400"/>
<keyword evidence="2 7" id="KW-0813">Transport</keyword>
<reference evidence="10 11" key="2">
    <citation type="submission" date="2020-03" db="EMBL/GenBank/DDBJ databases">
        <authorList>
            <person name="Ichikawa N."/>
            <person name="Kimura A."/>
            <person name="Kitahashi Y."/>
            <person name="Uohara A."/>
        </authorList>
    </citation>
    <scope>NUCLEOTIDE SEQUENCE [LARGE SCALE GENOMIC DNA]</scope>
    <source>
        <strain evidence="10 11">NBRC 105367</strain>
    </source>
</reference>
<evidence type="ECO:0000256" key="4">
    <source>
        <dbReference type="ARBA" id="ARBA00022692"/>
    </source>
</evidence>
<evidence type="ECO:0000256" key="8">
    <source>
        <dbReference type="SAM" id="MobiDB-lite"/>
    </source>
</evidence>
<evidence type="ECO:0000313" key="10">
    <source>
        <dbReference type="EMBL" id="BCB89027.1"/>
    </source>
</evidence>
<proteinExistence type="inferred from homology"/>